<dbReference type="GO" id="GO:0007165">
    <property type="term" value="P:signal transduction"/>
    <property type="evidence" value="ECO:0007669"/>
    <property type="project" value="UniProtKB-KW"/>
</dbReference>
<sequence length="517" mass="54043">MKMRTQIITFGLAGTALAAMVGGMGLLSNARLGQELDASVVAGMALQASQQADMMHDAIRGDAQLALIGALRNDPGPIGQAEKGLTEHAQIFRDTMSRLGTLSIDPASQAALKQAQPMVEQYIEAANQMMAVAKSDPQAAAAASAGLQASFSALEPKMAALSSSIEQAGDQFRTHAADSLERTRWIVMAALVGAAMAMMLAAFWLARRMTRPITQAVDAAHQLAGGNLTDLIQPEGSDESIQLLQAIQQIQSSLGRIVHGVQCSAEQVASASVQIAQSNNDLSRRTEDQASALEQTSATMEQLGTTVRHNADNAQQANQLAQGACDIAGKGGAVMAQVSERMQGINASSTRITDIISVIDGIAFQTNILALNAAVEAARAGEQGRGFAVVATEVRNLAHRSASAAKEIKVLVTGSVEQVRQGSTLVEEASRTMEQIVTSIQRVNQIMAEISTASAEQSQGVSQVGQAVTQMDSVTQQNAAMIEQSAAAADLLKEQAQQLVGAMSVFRLGSSAGLVRA</sequence>
<comment type="caution">
    <text evidence="9">The sequence shown here is derived from an EMBL/GenBank/DDBJ whole genome shotgun (WGS) entry which is preliminary data.</text>
</comment>
<evidence type="ECO:0000256" key="5">
    <source>
        <dbReference type="SAM" id="Phobius"/>
    </source>
</evidence>
<evidence type="ECO:0000256" key="4">
    <source>
        <dbReference type="PROSITE-ProRule" id="PRU00284"/>
    </source>
</evidence>
<dbReference type="CDD" id="cd11386">
    <property type="entry name" value="MCP_signal"/>
    <property type="match status" value="1"/>
</dbReference>
<dbReference type="GO" id="GO:0005886">
    <property type="term" value="C:plasma membrane"/>
    <property type="evidence" value="ECO:0007669"/>
    <property type="project" value="TreeGrafter"/>
</dbReference>
<evidence type="ECO:0000259" key="7">
    <source>
        <dbReference type="PROSITE" id="PS50192"/>
    </source>
</evidence>
<dbReference type="InterPro" id="IPR051310">
    <property type="entry name" value="MCP_chemotaxis"/>
</dbReference>
<dbReference type="InterPro" id="IPR000727">
    <property type="entry name" value="T_SNARE_dom"/>
</dbReference>
<reference evidence="9 10" key="1">
    <citation type="submission" date="2020-07" db="EMBL/GenBank/DDBJ databases">
        <title>Genomic Encyclopedia of Archaeal and Bacterial Type Strains, Phase II (KMG-II): from individual species to whole genera.</title>
        <authorList>
            <person name="Goeker M."/>
        </authorList>
    </citation>
    <scope>NUCLEOTIDE SEQUENCE [LARGE SCALE GENOMIC DNA]</scope>
    <source>
        <strain evidence="9 10">DSM 21226</strain>
    </source>
</reference>
<evidence type="ECO:0000256" key="2">
    <source>
        <dbReference type="ARBA" id="ARBA00022481"/>
    </source>
</evidence>
<proteinExistence type="inferred from homology"/>
<protein>
    <submittedName>
        <fullName evidence="9">Methyl-accepting chemotaxis protein</fullName>
    </submittedName>
</protein>
<dbReference type="PRINTS" id="PR00260">
    <property type="entry name" value="CHEMTRNSDUCR"/>
</dbReference>
<feature type="transmembrane region" description="Helical" evidence="5">
    <location>
        <begin position="185"/>
        <end position="206"/>
    </location>
</feature>
<evidence type="ECO:0000313" key="10">
    <source>
        <dbReference type="Proteomes" id="UP000518288"/>
    </source>
</evidence>
<dbReference type="SUPFAM" id="SSF58104">
    <property type="entry name" value="Methyl-accepting chemotaxis protein (MCP) signaling domain"/>
    <property type="match status" value="1"/>
</dbReference>
<dbReference type="EMBL" id="JACCFH010000001">
    <property type="protein sequence ID" value="NYG33128.1"/>
    <property type="molecule type" value="Genomic_DNA"/>
</dbReference>
<dbReference type="PROSITE" id="PS50192">
    <property type="entry name" value="T_SNARE"/>
    <property type="match status" value="1"/>
</dbReference>
<dbReference type="Pfam" id="PF00672">
    <property type="entry name" value="HAMP"/>
    <property type="match status" value="1"/>
</dbReference>
<feature type="domain" description="HAMP" evidence="8">
    <location>
        <begin position="207"/>
        <end position="259"/>
    </location>
</feature>
<dbReference type="InterPro" id="IPR004090">
    <property type="entry name" value="Chemotax_Me-accpt_rcpt"/>
</dbReference>
<evidence type="ECO:0000256" key="1">
    <source>
        <dbReference type="ARBA" id="ARBA00004370"/>
    </source>
</evidence>
<keyword evidence="5" id="KW-0472">Membrane</keyword>
<keyword evidence="10" id="KW-1185">Reference proteome</keyword>
<accession>A0A7Y9R0B2</accession>
<dbReference type="PANTHER" id="PTHR43531">
    <property type="entry name" value="PROTEIN ICFG"/>
    <property type="match status" value="1"/>
</dbReference>
<dbReference type="Proteomes" id="UP000518288">
    <property type="component" value="Unassembled WGS sequence"/>
</dbReference>
<evidence type="ECO:0000313" key="9">
    <source>
        <dbReference type="EMBL" id="NYG33128.1"/>
    </source>
</evidence>
<name>A0A7Y9R0B2_9BURK</name>
<evidence type="ECO:0000256" key="3">
    <source>
        <dbReference type="ARBA" id="ARBA00029447"/>
    </source>
</evidence>
<dbReference type="SMART" id="SM00283">
    <property type="entry name" value="MA"/>
    <property type="match status" value="1"/>
</dbReference>
<dbReference type="PROSITE" id="PS50111">
    <property type="entry name" value="CHEMOTAXIS_TRANSDUC_2"/>
    <property type="match status" value="1"/>
</dbReference>
<evidence type="ECO:0000259" key="6">
    <source>
        <dbReference type="PROSITE" id="PS50111"/>
    </source>
</evidence>
<dbReference type="RefSeq" id="WP_246332516.1">
    <property type="nucleotide sequence ID" value="NZ_CAXYYM010000004.1"/>
</dbReference>
<keyword evidence="5" id="KW-1133">Transmembrane helix</keyword>
<comment type="subcellular location">
    <subcellularLocation>
        <location evidence="1">Membrane</location>
    </subcellularLocation>
</comment>
<dbReference type="InterPro" id="IPR003660">
    <property type="entry name" value="HAMP_dom"/>
</dbReference>
<dbReference type="SMART" id="SM00304">
    <property type="entry name" value="HAMP"/>
    <property type="match status" value="1"/>
</dbReference>
<dbReference type="GO" id="GO:0004888">
    <property type="term" value="F:transmembrane signaling receptor activity"/>
    <property type="evidence" value="ECO:0007669"/>
    <property type="project" value="InterPro"/>
</dbReference>
<keyword evidence="4" id="KW-0807">Transducer</keyword>
<evidence type="ECO:0000259" key="8">
    <source>
        <dbReference type="PROSITE" id="PS50885"/>
    </source>
</evidence>
<feature type="domain" description="Methyl-accepting transducer" evidence="6">
    <location>
        <begin position="264"/>
        <end position="493"/>
    </location>
</feature>
<dbReference type="PROSITE" id="PS50885">
    <property type="entry name" value="HAMP"/>
    <property type="match status" value="1"/>
</dbReference>
<organism evidence="9 10">
    <name type="scientific">Sphaerotilus montanus</name>
    <dbReference type="NCBI Taxonomy" id="522889"/>
    <lineage>
        <taxon>Bacteria</taxon>
        <taxon>Pseudomonadati</taxon>
        <taxon>Pseudomonadota</taxon>
        <taxon>Betaproteobacteria</taxon>
        <taxon>Burkholderiales</taxon>
        <taxon>Sphaerotilaceae</taxon>
        <taxon>Sphaerotilus</taxon>
    </lineage>
</organism>
<keyword evidence="5" id="KW-0812">Transmembrane</keyword>
<comment type="similarity">
    <text evidence="3">Belongs to the methyl-accepting chemotaxis (MCP) protein family.</text>
</comment>
<dbReference type="Pfam" id="PF00015">
    <property type="entry name" value="MCPsignal"/>
    <property type="match status" value="1"/>
</dbReference>
<dbReference type="FunFam" id="1.10.287.950:FF:000001">
    <property type="entry name" value="Methyl-accepting chemotaxis sensory transducer"/>
    <property type="match status" value="1"/>
</dbReference>
<dbReference type="InterPro" id="IPR004089">
    <property type="entry name" value="MCPsignal_dom"/>
</dbReference>
<dbReference type="Gene3D" id="1.10.287.950">
    <property type="entry name" value="Methyl-accepting chemotaxis protein"/>
    <property type="match status" value="1"/>
</dbReference>
<dbReference type="GO" id="GO:0006935">
    <property type="term" value="P:chemotaxis"/>
    <property type="evidence" value="ECO:0007669"/>
    <property type="project" value="InterPro"/>
</dbReference>
<dbReference type="AlphaFoldDB" id="A0A7Y9R0B2"/>
<gene>
    <name evidence="9" type="ORF">BDD16_002114</name>
</gene>
<feature type="domain" description="T-SNARE coiled-coil homology" evidence="7">
    <location>
        <begin position="423"/>
        <end position="485"/>
    </location>
</feature>
<keyword evidence="2" id="KW-0488">Methylation</keyword>
<dbReference type="PANTHER" id="PTHR43531:SF14">
    <property type="entry name" value="METHYL-ACCEPTING CHEMOTAXIS PROTEIN I-RELATED"/>
    <property type="match status" value="1"/>
</dbReference>